<gene>
    <name evidence="2" type="ORF">BALG_03227</name>
</gene>
<dbReference type="InterPro" id="IPR052702">
    <property type="entry name" value="MscS-like_channel"/>
</dbReference>
<sequence length="365" mass="41253">MMCESLEMRDGINFTVSGADRQRLGDLVSAPLSPQKHVWRARIVLLSDDGLGTSAIMAATGKSKTCIWRWQERFMHEGVDGLLRDKSRPAGKAPIPPKRVAEIVRLTQEPPPHEATHWTARAMAKAVGLAVSTVQSIWKAHGLAPHRWRSFKLSNDSAFAEKLTAIVGLYVDPPAHAVILSVDEKSQIQALDRTQPSLPMKKGRAGTLTHDYKRHGTTTLFAALNVLDGTVIGQNMQRHQEFIRFLNRIDREVPRNKAIHVILDNYAAHKKDKVQEWLARHPRWTFHFTPTSSSWLNAVEGFFAKLTRRRLKHGVFHSVVDLQAAINRFIREYNADNPKPFVWKANPDDIIAARNRGFQTSESNH</sequence>
<dbReference type="Gene3D" id="3.30.420.10">
    <property type="entry name" value="Ribonuclease H-like superfamily/Ribonuclease H"/>
    <property type="match status" value="1"/>
</dbReference>
<dbReference type="EMBL" id="EQ999547">
    <property type="protein sequence ID" value="EEZ31726.1"/>
    <property type="molecule type" value="Genomic_DNA"/>
</dbReference>
<evidence type="ECO:0000259" key="1">
    <source>
        <dbReference type="Pfam" id="PF13358"/>
    </source>
</evidence>
<protein>
    <submittedName>
        <fullName evidence="2">Transposase</fullName>
    </submittedName>
</protein>
<accession>A0A0E1X6A7</accession>
<feature type="non-terminal residue" evidence="2">
    <location>
        <position position="365"/>
    </location>
</feature>
<dbReference type="SUPFAM" id="SSF46689">
    <property type="entry name" value="Homeodomain-like"/>
    <property type="match status" value="1"/>
</dbReference>
<dbReference type="PANTHER" id="PTHR30347:SF1">
    <property type="entry name" value="MECHANOSENSITIVE CHANNEL MSCK"/>
    <property type="match status" value="1"/>
</dbReference>
<dbReference type="PANTHER" id="PTHR30347">
    <property type="entry name" value="POTASSIUM CHANNEL RELATED"/>
    <property type="match status" value="1"/>
</dbReference>
<dbReference type="Pfam" id="PF13358">
    <property type="entry name" value="DDE_3"/>
    <property type="match status" value="1"/>
</dbReference>
<feature type="domain" description="Tc1-like transposase DDE" evidence="1">
    <location>
        <begin position="179"/>
        <end position="322"/>
    </location>
</feature>
<evidence type="ECO:0000313" key="2">
    <source>
        <dbReference type="EMBL" id="EEZ31726.1"/>
    </source>
</evidence>
<dbReference type="HOGENOM" id="CLU_041125_0_0_5"/>
<proteinExistence type="predicted"/>
<name>A0A0E1X6A7_9HYPH</name>
<dbReference type="InterPro" id="IPR036397">
    <property type="entry name" value="RNaseH_sf"/>
</dbReference>
<dbReference type="InterPro" id="IPR047655">
    <property type="entry name" value="Transpos_IS630-like"/>
</dbReference>
<dbReference type="NCBIfam" id="NF033545">
    <property type="entry name" value="transpos_IS630"/>
    <property type="match status" value="1"/>
</dbReference>
<dbReference type="InterPro" id="IPR038717">
    <property type="entry name" value="Tc1-like_DDE_dom"/>
</dbReference>
<dbReference type="AlphaFoldDB" id="A0A0E1X6A7"/>
<reference evidence="2" key="1">
    <citation type="submission" date="2009-01" db="EMBL/GenBank/DDBJ databases">
        <title>The Genome Sequence of Brucella pinnipedialis M292/94/1.</title>
        <authorList>
            <consortium name="The Broad Institute Genome Sequencing Platform"/>
            <person name="Ward D."/>
            <person name="Young S.K."/>
            <person name="Kodira C.D."/>
            <person name="Zeng Q."/>
            <person name="Koehrsen M."/>
            <person name="Alvarado L."/>
            <person name="Berlin A."/>
            <person name="Borenstein D."/>
            <person name="Chen Z."/>
            <person name="Engels R."/>
            <person name="Freedman E."/>
            <person name="Gellesch M."/>
            <person name="Goldberg J."/>
            <person name="Griggs A."/>
            <person name="Gujja S."/>
            <person name="Heiman D."/>
            <person name="Hepburn T."/>
            <person name="Howarth C."/>
            <person name="Jen D."/>
            <person name="Larson L."/>
            <person name="Lewis B."/>
            <person name="Mehta T."/>
            <person name="Park D."/>
            <person name="Pearson M."/>
            <person name="Roberts A."/>
            <person name="Saif S."/>
            <person name="Shea T."/>
            <person name="Shenoy N."/>
            <person name="Sisk P."/>
            <person name="Stolte C."/>
            <person name="Sykes S."/>
            <person name="Walk T."/>
            <person name="White J."/>
            <person name="Yandava C."/>
            <person name="Whatmore A.M."/>
            <person name="Perrett L.L."/>
            <person name="O'Callaghan D."/>
            <person name="Nusbaum C."/>
            <person name="Galagan J."/>
            <person name="Birren B."/>
        </authorList>
    </citation>
    <scope>NUCLEOTIDE SEQUENCE [LARGE SCALE GENOMIC DNA]</scope>
    <source>
        <strain evidence="2">M292/94/1</strain>
    </source>
</reference>
<dbReference type="InterPro" id="IPR009057">
    <property type="entry name" value="Homeodomain-like_sf"/>
</dbReference>
<dbReference type="Proteomes" id="UP000004659">
    <property type="component" value="Unassembled WGS sequence"/>
</dbReference>
<dbReference type="Pfam" id="PF13565">
    <property type="entry name" value="HTH_32"/>
    <property type="match status" value="1"/>
</dbReference>
<organism evidence="2">
    <name type="scientific">Brucella pinnipedialis M292/94/1</name>
    <dbReference type="NCBI Taxonomy" id="520462"/>
    <lineage>
        <taxon>Bacteria</taxon>
        <taxon>Pseudomonadati</taxon>
        <taxon>Pseudomonadota</taxon>
        <taxon>Alphaproteobacteria</taxon>
        <taxon>Hyphomicrobiales</taxon>
        <taxon>Brucellaceae</taxon>
        <taxon>Brucella/Ochrobactrum group</taxon>
        <taxon>Brucella</taxon>
    </lineage>
</organism>
<dbReference type="GO" id="GO:0003676">
    <property type="term" value="F:nucleic acid binding"/>
    <property type="evidence" value="ECO:0007669"/>
    <property type="project" value="InterPro"/>
</dbReference>